<dbReference type="InParanoid" id="A0A1B4XE91"/>
<accession>A0A1B4XE91</accession>
<protein>
    <submittedName>
        <fullName evidence="2">Glyoxalase</fullName>
    </submittedName>
</protein>
<dbReference type="Gene3D" id="3.10.180.10">
    <property type="entry name" value="2,3-Dihydroxybiphenyl 1,2-Dioxygenase, domain 1"/>
    <property type="match status" value="1"/>
</dbReference>
<evidence type="ECO:0000313" key="2">
    <source>
        <dbReference type="EMBL" id="BAV33093.1"/>
    </source>
</evidence>
<dbReference type="PROSITE" id="PS51819">
    <property type="entry name" value="VOC"/>
    <property type="match status" value="1"/>
</dbReference>
<dbReference type="EMBL" id="AP014879">
    <property type="protein sequence ID" value="BAV33093.1"/>
    <property type="molecule type" value="Genomic_DNA"/>
</dbReference>
<feature type="domain" description="VOC" evidence="1">
    <location>
        <begin position="4"/>
        <end position="126"/>
    </location>
</feature>
<dbReference type="InterPro" id="IPR037523">
    <property type="entry name" value="VOC_core"/>
</dbReference>
<dbReference type="AlphaFoldDB" id="A0A1B4XE91"/>
<name>A0A1B4XE91_9GAMM</name>
<sequence length="132" mass="14394">MEPRLSFVTLGVSDLQRATRFYEEVLGLPRIPTPPEVTFFELGKTWLALYPRELLAADAGVPAAGSGFPGFTLAHNVRSAAEVDALLKEVASKGGRIAKPGTRADWGGYTGYFADPDGFLWEVAWNPQFPHT</sequence>
<evidence type="ECO:0000259" key="1">
    <source>
        <dbReference type="PROSITE" id="PS51819"/>
    </source>
</evidence>
<dbReference type="Pfam" id="PF00903">
    <property type="entry name" value="Glyoxalase"/>
    <property type="match status" value="1"/>
</dbReference>
<reference evidence="2 3" key="1">
    <citation type="submission" date="2015-05" db="EMBL/GenBank/DDBJ databases">
        <title>Complete genome sequence of a sulfur-oxidizing gammaproteobacterium strain HA5.</title>
        <authorList>
            <person name="Miura A."/>
            <person name="Kojima H."/>
            <person name="Fukui M."/>
        </authorList>
    </citation>
    <scope>NUCLEOTIDE SEQUENCE [LARGE SCALE GENOMIC DNA]</scope>
    <source>
        <strain evidence="2 3">HA5</strain>
    </source>
</reference>
<gene>
    <name evidence="2" type="ORF">SCL_0773</name>
</gene>
<dbReference type="KEGG" id="slim:SCL_0773"/>
<proteinExistence type="predicted"/>
<organism evidence="2 3">
    <name type="scientific">Sulfuricaulis limicola</name>
    <dbReference type="NCBI Taxonomy" id="1620215"/>
    <lineage>
        <taxon>Bacteria</taxon>
        <taxon>Pseudomonadati</taxon>
        <taxon>Pseudomonadota</taxon>
        <taxon>Gammaproteobacteria</taxon>
        <taxon>Acidiferrobacterales</taxon>
        <taxon>Acidiferrobacteraceae</taxon>
        <taxon>Sulfuricaulis</taxon>
    </lineage>
</organism>
<dbReference type="RefSeq" id="WP_096359987.1">
    <property type="nucleotide sequence ID" value="NZ_AP014879.1"/>
</dbReference>
<dbReference type="PANTHER" id="PTHR36503:SF1">
    <property type="entry name" value="BLR2520 PROTEIN"/>
    <property type="match status" value="1"/>
</dbReference>
<dbReference type="PANTHER" id="PTHR36503">
    <property type="entry name" value="BLR2520 PROTEIN"/>
    <property type="match status" value="1"/>
</dbReference>
<dbReference type="OrthoDB" id="4265398at2"/>
<dbReference type="InterPro" id="IPR029068">
    <property type="entry name" value="Glyas_Bleomycin-R_OHBP_Dase"/>
</dbReference>
<evidence type="ECO:0000313" key="3">
    <source>
        <dbReference type="Proteomes" id="UP000243180"/>
    </source>
</evidence>
<dbReference type="InterPro" id="IPR004360">
    <property type="entry name" value="Glyas_Fos-R_dOase_dom"/>
</dbReference>
<dbReference type="CDD" id="cd07251">
    <property type="entry name" value="VOC_like"/>
    <property type="match status" value="1"/>
</dbReference>
<dbReference type="SUPFAM" id="SSF54593">
    <property type="entry name" value="Glyoxalase/Bleomycin resistance protein/Dihydroxybiphenyl dioxygenase"/>
    <property type="match status" value="1"/>
</dbReference>
<keyword evidence="3" id="KW-1185">Reference proteome</keyword>
<dbReference type="Proteomes" id="UP000243180">
    <property type="component" value="Chromosome"/>
</dbReference>